<dbReference type="InterPro" id="IPR027417">
    <property type="entry name" value="P-loop_NTPase"/>
</dbReference>
<keyword evidence="3" id="KW-1185">Reference proteome</keyword>
<dbReference type="Gene3D" id="3.40.50.300">
    <property type="entry name" value="P-loop containing nucleotide triphosphate hydrolases"/>
    <property type="match status" value="1"/>
</dbReference>
<evidence type="ECO:0000313" key="2">
    <source>
        <dbReference type="EMBL" id="MBC8538015.1"/>
    </source>
</evidence>
<sequence>MKLKKFIIIAGNYGSGKTEISLNLALAAAREGKRTMLLDMDIVNPYFRSSVKEEELEAEGIRVVKPCFANTTVDVPSLPAEIYSPFDLPLDRAIFDAGGDPVGASALGQLHEKFAAHESETEFLYIINAMRPMQGNSDEIIGMLREIEEASKVRVTGLVNNTNLAAQTAVETVIEGQRILEEVSAKTGIPQKGVAVREDLAVQAAGLLPGKEIFPVRIFLRPDWLDETE</sequence>
<feature type="domain" description="CobQ/CobB/MinD/ParA nucleotide binding" evidence="1">
    <location>
        <begin position="7"/>
        <end position="184"/>
    </location>
</feature>
<dbReference type="SUPFAM" id="SSF52540">
    <property type="entry name" value="P-loop containing nucleoside triphosphate hydrolases"/>
    <property type="match status" value="1"/>
</dbReference>
<comment type="caution">
    <text evidence="2">The sequence shown here is derived from an EMBL/GenBank/DDBJ whole genome shotgun (WGS) entry which is preliminary data.</text>
</comment>
<dbReference type="EMBL" id="JACRSS010000001">
    <property type="protein sequence ID" value="MBC8538015.1"/>
    <property type="molecule type" value="Genomic_DNA"/>
</dbReference>
<evidence type="ECO:0000259" key="1">
    <source>
        <dbReference type="Pfam" id="PF01656"/>
    </source>
</evidence>
<reference evidence="2" key="1">
    <citation type="submission" date="2020-08" db="EMBL/GenBank/DDBJ databases">
        <title>Genome public.</title>
        <authorList>
            <person name="Liu C."/>
            <person name="Sun Q."/>
        </authorList>
    </citation>
    <scope>NUCLEOTIDE SEQUENCE</scope>
    <source>
        <strain evidence="2">NSJ-63</strain>
    </source>
</reference>
<gene>
    <name evidence="2" type="ORF">H8693_03605</name>
</gene>
<proteinExistence type="predicted"/>
<evidence type="ECO:0000313" key="3">
    <source>
        <dbReference type="Proteomes" id="UP000617951"/>
    </source>
</evidence>
<dbReference type="RefSeq" id="WP_178618232.1">
    <property type="nucleotide sequence ID" value="NZ_JACRSS010000001.1"/>
</dbReference>
<dbReference type="InterPro" id="IPR002586">
    <property type="entry name" value="CobQ/CobB/MinD/ParA_Nub-bd_dom"/>
</dbReference>
<name>A0A926DFK7_9FIRM</name>
<dbReference type="Pfam" id="PF01656">
    <property type="entry name" value="CbiA"/>
    <property type="match status" value="1"/>
</dbReference>
<accession>A0A926DFK7</accession>
<protein>
    <recommendedName>
        <fullName evidence="1">CobQ/CobB/MinD/ParA nucleotide binding domain-containing protein</fullName>
    </recommendedName>
</protein>
<dbReference type="Proteomes" id="UP000617951">
    <property type="component" value="Unassembled WGS sequence"/>
</dbReference>
<dbReference type="AlphaFoldDB" id="A0A926DFK7"/>
<organism evidence="2 3">
    <name type="scientific">Guopingia tenuis</name>
    <dbReference type="NCBI Taxonomy" id="2763656"/>
    <lineage>
        <taxon>Bacteria</taxon>
        <taxon>Bacillati</taxon>
        <taxon>Bacillota</taxon>
        <taxon>Clostridia</taxon>
        <taxon>Christensenellales</taxon>
        <taxon>Christensenellaceae</taxon>
        <taxon>Guopingia</taxon>
    </lineage>
</organism>